<protein>
    <submittedName>
        <fullName evidence="1">Uncharacterized protein</fullName>
    </submittedName>
</protein>
<comment type="caution">
    <text evidence="1">The sequence shown here is derived from an EMBL/GenBank/DDBJ whole genome shotgun (WGS) entry which is preliminary data.</text>
</comment>
<reference evidence="1 2" key="1">
    <citation type="journal article" date="2014" name="Genome Announc.">
        <title>Draft genome sequences of eight enterohepatic helicobacter species isolated from both laboratory and wild rodents.</title>
        <authorList>
            <person name="Sheh A."/>
            <person name="Shen Z."/>
            <person name="Fox J.G."/>
        </authorList>
    </citation>
    <scope>NUCLEOTIDE SEQUENCE [LARGE SCALE GENOMIC DNA]</scope>
    <source>
        <strain evidence="1 2">MIT 01-6451</strain>
    </source>
</reference>
<keyword evidence="2" id="KW-1185">Reference proteome</keyword>
<dbReference type="AlphaFoldDB" id="A0A4U8TML5"/>
<dbReference type="Proteomes" id="UP000029707">
    <property type="component" value="Unassembled WGS sequence"/>
</dbReference>
<sequence length="64" mass="7505">MKFYDCKNATLGRKICGFPLIYKNNVATLLVFNFPLIQKKTYRNVYNATGGGYNIRLYAKNLWY</sequence>
<proteinExistence type="predicted"/>
<dbReference type="EMBL" id="JRMQ02000006">
    <property type="protein sequence ID" value="TLE01800.1"/>
    <property type="molecule type" value="Genomic_DNA"/>
</dbReference>
<accession>A0A4U8TML5</accession>
<gene>
    <name evidence="1" type="ORF">LS65_005615</name>
</gene>
<dbReference type="RefSeq" id="WP_138129787.1">
    <property type="nucleotide sequence ID" value="NZ_CAOWPK010000015.1"/>
</dbReference>
<name>A0A4U8TML5_9HELI</name>
<evidence type="ECO:0000313" key="2">
    <source>
        <dbReference type="Proteomes" id="UP000029707"/>
    </source>
</evidence>
<dbReference type="OrthoDB" id="9906091at2"/>
<evidence type="ECO:0000313" key="1">
    <source>
        <dbReference type="EMBL" id="TLE01800.1"/>
    </source>
</evidence>
<organism evidence="1 2">
    <name type="scientific">Helicobacter japonicus</name>
    <dbReference type="NCBI Taxonomy" id="425400"/>
    <lineage>
        <taxon>Bacteria</taxon>
        <taxon>Pseudomonadati</taxon>
        <taxon>Campylobacterota</taxon>
        <taxon>Epsilonproteobacteria</taxon>
        <taxon>Campylobacterales</taxon>
        <taxon>Helicobacteraceae</taxon>
        <taxon>Helicobacter</taxon>
    </lineage>
</organism>